<dbReference type="RefSeq" id="WP_143447319.1">
    <property type="nucleotide sequence ID" value="NZ_FWXV01000032.1"/>
</dbReference>
<dbReference type="Pfam" id="PF13385">
    <property type="entry name" value="Laminin_G_3"/>
    <property type="match status" value="4"/>
</dbReference>
<evidence type="ECO:0000313" key="5">
    <source>
        <dbReference type="Proteomes" id="UP000192674"/>
    </source>
</evidence>
<dbReference type="AlphaFoldDB" id="A0A1W2G0W3"/>
<dbReference type="Proteomes" id="UP000192674">
    <property type="component" value="Unassembled WGS sequence"/>
</dbReference>
<feature type="domain" description="LamG-like jellyroll fold" evidence="3">
    <location>
        <begin position="569"/>
        <end position="713"/>
    </location>
</feature>
<protein>
    <submittedName>
        <fullName evidence="4">Concanavalin A-like lectin/glucanases superfamily protein</fullName>
    </submittedName>
</protein>
<feature type="domain" description="LamG-like jellyroll fold" evidence="3">
    <location>
        <begin position="138"/>
        <end position="284"/>
    </location>
</feature>
<feature type="non-terminal residue" evidence="4">
    <location>
        <position position="1"/>
    </location>
</feature>
<keyword evidence="2" id="KW-1015">Disulfide bond</keyword>
<keyword evidence="5" id="KW-1185">Reference proteome</keyword>
<dbReference type="PANTHER" id="PTHR46943:SF1">
    <property type="entry name" value="PENTRAXIN-RELATED PROTEIN PTX3"/>
    <property type="match status" value="1"/>
</dbReference>
<organism evidence="4 5">
    <name type="scientific">Kibdelosporangium aridum</name>
    <dbReference type="NCBI Taxonomy" id="2030"/>
    <lineage>
        <taxon>Bacteria</taxon>
        <taxon>Bacillati</taxon>
        <taxon>Actinomycetota</taxon>
        <taxon>Actinomycetes</taxon>
        <taxon>Pseudonocardiales</taxon>
        <taxon>Pseudonocardiaceae</taxon>
        <taxon>Kibdelosporangium</taxon>
    </lineage>
</organism>
<dbReference type="SMART" id="SM00560">
    <property type="entry name" value="LamGL"/>
    <property type="match status" value="3"/>
</dbReference>
<proteinExistence type="predicted"/>
<gene>
    <name evidence="4" type="ORF">SAMN05661093_11242</name>
</gene>
<dbReference type="InterPro" id="IPR042837">
    <property type="entry name" value="PTX3"/>
</dbReference>
<evidence type="ECO:0000313" key="4">
    <source>
        <dbReference type="EMBL" id="SMD27632.1"/>
    </source>
</evidence>
<dbReference type="InterPro" id="IPR013320">
    <property type="entry name" value="ConA-like_dom_sf"/>
</dbReference>
<dbReference type="Gene3D" id="2.60.120.200">
    <property type="match status" value="4"/>
</dbReference>
<dbReference type="InterPro" id="IPR006558">
    <property type="entry name" value="LamG-like"/>
</dbReference>
<dbReference type="GO" id="GO:0030246">
    <property type="term" value="F:carbohydrate binding"/>
    <property type="evidence" value="ECO:0007669"/>
    <property type="project" value="UniProtKB-KW"/>
</dbReference>
<dbReference type="EMBL" id="FWXV01000032">
    <property type="protein sequence ID" value="SMD27632.1"/>
    <property type="molecule type" value="Genomic_DNA"/>
</dbReference>
<evidence type="ECO:0000259" key="3">
    <source>
        <dbReference type="SMART" id="SM00560"/>
    </source>
</evidence>
<feature type="domain" description="LamG-like jellyroll fold" evidence="3">
    <location>
        <begin position="358"/>
        <end position="496"/>
    </location>
</feature>
<name>A0A1W2G0W3_KIBAR</name>
<sequence length="727" mass="77443">GVYDRAEGRIRLYVNGSYVGEDQRFPSMNATGLLRIGHQMGSVPNQFEGAIDDVRVYDRVLSTDAVRALVAKDDIQAAHWRFDEESGNTASNAVEGGDAAVLRGGARFGSDARVNRAVTLSAPGDHVTSSGPVISASESFSVATWVKVDAAGVPAGGFATAVSAQGNEVSAFFLGYREADGGRWEMYTTGKDAVVRDGDYVVRSSETAAVGKWTHLTVVFDKPTQTMRLYVNGALSGTAVRPKGFSANGPLIAGHGKWNGVDRANQWLGSIDELRVYSRPLDNAEVQGVFTREAAAVGSWKLDGDLLDDSTSAKHATAVNGPVWTEGQSVHPDAADKALRFDGVDEHVTAGTAVDTRGSFTVAAWIKPEQTSAPVAAVSQSGATNSVFALGFDERKRWSFTMLGPDGSLREEARVYSDAVAQPGVWAHVAGVYDTGKHEIRLYVNGLLVSTGSFASAWHAAEELSFGRSKAVGKWGGYMPGTLDDVTLYDRPLFQDEVSQLAGRDLTLVHNLRLDEQPGSSTAVDSAGSRVGAVSGATTFVPGRQANAAQFASADAQIATPGVDLRTDQSFTVTAWVNLRQSGGQLTAVSVDGTHTSKFRLGHVKDRSHRNGSWIFEMPEADDDTNRVTMAAVSTLDNELDTWVHLSGVYDAPAKKIWLYVNGARVGDGELNTPWAATGGLVVGRGKLASVGAQAWTGSVDDVRLYTGRLDRGRVESLYKSYPAPTN</sequence>
<reference evidence="4 5" key="1">
    <citation type="submission" date="2017-04" db="EMBL/GenBank/DDBJ databases">
        <authorList>
            <person name="Afonso C.L."/>
            <person name="Miller P.J."/>
            <person name="Scott M.A."/>
            <person name="Spackman E."/>
            <person name="Goraichik I."/>
            <person name="Dimitrov K.M."/>
            <person name="Suarez D.L."/>
            <person name="Swayne D.E."/>
        </authorList>
    </citation>
    <scope>NUCLEOTIDE SEQUENCE [LARGE SCALE GENOMIC DNA]</scope>
    <source>
        <strain evidence="4 5">DSM 43828</strain>
    </source>
</reference>
<dbReference type="SUPFAM" id="SSF49899">
    <property type="entry name" value="Concanavalin A-like lectins/glucanases"/>
    <property type="match status" value="4"/>
</dbReference>
<dbReference type="GO" id="GO:0006955">
    <property type="term" value="P:immune response"/>
    <property type="evidence" value="ECO:0007669"/>
    <property type="project" value="InterPro"/>
</dbReference>
<evidence type="ECO:0000256" key="2">
    <source>
        <dbReference type="ARBA" id="ARBA00023157"/>
    </source>
</evidence>
<keyword evidence="4" id="KW-0430">Lectin</keyword>
<evidence type="ECO:0000256" key="1">
    <source>
        <dbReference type="ARBA" id="ARBA00022729"/>
    </source>
</evidence>
<keyword evidence="1" id="KW-0732">Signal</keyword>
<dbReference type="PANTHER" id="PTHR46943">
    <property type="entry name" value="PENTRAXIN-RELATED PROTEIN PTX3"/>
    <property type="match status" value="1"/>
</dbReference>
<accession>A0A1W2G0W3</accession>